<keyword evidence="3" id="KW-0408">Iron</keyword>
<dbReference type="RefSeq" id="WP_264893294.1">
    <property type="nucleotide sequence ID" value="NZ_CP110257.1"/>
</dbReference>
<organism evidence="6 7">
    <name type="scientific">Caldimonas aquatica</name>
    <dbReference type="NCBI Taxonomy" id="376175"/>
    <lineage>
        <taxon>Bacteria</taxon>
        <taxon>Pseudomonadati</taxon>
        <taxon>Pseudomonadota</taxon>
        <taxon>Betaproteobacteria</taxon>
        <taxon>Burkholderiales</taxon>
        <taxon>Sphaerotilaceae</taxon>
        <taxon>Caldimonas</taxon>
    </lineage>
</organism>
<dbReference type="InterPro" id="IPR036922">
    <property type="entry name" value="Rieske_2Fe-2S_sf"/>
</dbReference>
<sequence>MTSPPAAHNAPMPAHEEGIELCDGSALEERAAAVLFDVMLWDEPVRAFALRYDGRPVAYVNRCAHVPAEMDWQPGQFLDDSREWIICSIHGALYQPADGLCVGGPCRGSRLIPVRVEERGDKVYWYPSREIRPLFAPCS</sequence>
<dbReference type="PROSITE" id="PS51296">
    <property type="entry name" value="RIESKE"/>
    <property type="match status" value="1"/>
</dbReference>
<evidence type="ECO:0000259" key="5">
    <source>
        <dbReference type="PROSITE" id="PS51296"/>
    </source>
</evidence>
<dbReference type="InterPro" id="IPR017941">
    <property type="entry name" value="Rieske_2Fe-2S"/>
</dbReference>
<keyword evidence="4" id="KW-0411">Iron-sulfur</keyword>
<evidence type="ECO:0000256" key="2">
    <source>
        <dbReference type="ARBA" id="ARBA00022723"/>
    </source>
</evidence>
<dbReference type="PANTHER" id="PTHR40261">
    <property type="match status" value="1"/>
</dbReference>
<evidence type="ECO:0000313" key="7">
    <source>
        <dbReference type="Proteomes" id="UP001163266"/>
    </source>
</evidence>
<dbReference type="Proteomes" id="UP001163266">
    <property type="component" value="Chromosome"/>
</dbReference>
<dbReference type="EMBL" id="CP110257">
    <property type="protein sequence ID" value="UZD55540.1"/>
    <property type="molecule type" value="Genomic_DNA"/>
</dbReference>
<evidence type="ECO:0000256" key="3">
    <source>
        <dbReference type="ARBA" id="ARBA00023004"/>
    </source>
</evidence>
<evidence type="ECO:0000256" key="1">
    <source>
        <dbReference type="ARBA" id="ARBA00022714"/>
    </source>
</evidence>
<accession>A0ABY6MU47</accession>
<protein>
    <submittedName>
        <fullName evidence="6">Rieske 2Fe-2S domain-containing protein</fullName>
    </submittedName>
</protein>
<evidence type="ECO:0000313" key="6">
    <source>
        <dbReference type="EMBL" id="UZD55540.1"/>
    </source>
</evidence>
<keyword evidence="2" id="KW-0479">Metal-binding</keyword>
<reference evidence="6" key="1">
    <citation type="submission" date="2022-10" db="EMBL/GenBank/DDBJ databases">
        <title>Complete genome sequence of Schlegelella aquatica LMG 23380.</title>
        <authorList>
            <person name="Musilova J."/>
            <person name="Kourilova X."/>
            <person name="Bezdicek M."/>
            <person name="Hermankova K."/>
            <person name="Obruca S."/>
            <person name="Sedlar K."/>
        </authorList>
    </citation>
    <scope>NUCLEOTIDE SEQUENCE</scope>
    <source>
        <strain evidence="6">LMG 23380</strain>
    </source>
</reference>
<feature type="domain" description="Rieske" evidence="5">
    <location>
        <begin position="19"/>
        <end position="125"/>
    </location>
</feature>
<proteinExistence type="predicted"/>
<dbReference type="PANTHER" id="PTHR40261:SF1">
    <property type="entry name" value="RIESKE DOMAIN-CONTAINING PROTEIN"/>
    <property type="match status" value="1"/>
</dbReference>
<keyword evidence="1" id="KW-0001">2Fe-2S</keyword>
<dbReference type="Pfam" id="PF00355">
    <property type="entry name" value="Rieske"/>
    <property type="match status" value="1"/>
</dbReference>
<dbReference type="Gene3D" id="2.102.10.10">
    <property type="entry name" value="Rieske [2Fe-2S] iron-sulphur domain"/>
    <property type="match status" value="1"/>
</dbReference>
<evidence type="ECO:0000256" key="4">
    <source>
        <dbReference type="ARBA" id="ARBA00023014"/>
    </source>
</evidence>
<name>A0ABY6MU47_9BURK</name>
<keyword evidence="7" id="KW-1185">Reference proteome</keyword>
<dbReference type="SUPFAM" id="SSF50022">
    <property type="entry name" value="ISP domain"/>
    <property type="match status" value="1"/>
</dbReference>
<gene>
    <name evidence="6" type="ORF">OMP39_02825</name>
</gene>